<sequence length="133" mass="14902">MRSSALLGILFFITCYLTVGQALDCYTCFPDESKNCSDPNVGEIKTCQEGEELCLKIVLDKRVTRSCYLDIPKRKQESCREKGPVAECYCSGDLCNGSFQVQGEVIGSMFFQGRFEGGFDRYTNRCSINKNPS</sequence>
<reference evidence="3" key="1">
    <citation type="submission" date="2021-02" db="EMBL/GenBank/DDBJ databases">
        <authorList>
            <person name="Bekaert M."/>
        </authorList>
    </citation>
    <scope>NUCLEOTIDE SEQUENCE</scope>
    <source>
        <strain evidence="3">IoA-00</strain>
    </source>
</reference>
<dbReference type="Proteomes" id="UP000675881">
    <property type="component" value="Chromosome 4"/>
</dbReference>
<evidence type="ECO:0000256" key="1">
    <source>
        <dbReference type="ARBA" id="ARBA00022729"/>
    </source>
</evidence>
<keyword evidence="4" id="KW-1185">Reference proteome</keyword>
<name>A0A7R8H781_LEPSM</name>
<keyword evidence="2" id="KW-0325">Glycoprotein</keyword>
<proteinExistence type="predicted"/>
<dbReference type="Pfam" id="PF17064">
    <property type="entry name" value="QVR"/>
    <property type="match status" value="1"/>
</dbReference>
<dbReference type="EMBL" id="HG994583">
    <property type="protein sequence ID" value="CAF2915605.1"/>
    <property type="molecule type" value="Genomic_DNA"/>
</dbReference>
<dbReference type="InterPro" id="IPR045860">
    <property type="entry name" value="Snake_toxin-like_sf"/>
</dbReference>
<dbReference type="CDD" id="cd00117">
    <property type="entry name" value="TFP"/>
    <property type="match status" value="1"/>
</dbReference>
<dbReference type="InterPro" id="IPR050975">
    <property type="entry name" value="Sleep_regulator"/>
</dbReference>
<dbReference type="Gene3D" id="2.10.60.10">
    <property type="entry name" value="CD59"/>
    <property type="match status" value="1"/>
</dbReference>
<dbReference type="InterPro" id="IPR031424">
    <property type="entry name" value="QVR-like"/>
</dbReference>
<evidence type="ECO:0000256" key="2">
    <source>
        <dbReference type="ARBA" id="ARBA00023180"/>
    </source>
</evidence>
<protein>
    <submittedName>
        <fullName evidence="3">(salmon louse) hypothetical protein</fullName>
    </submittedName>
</protein>
<dbReference type="PANTHER" id="PTHR33562">
    <property type="entry name" value="ATILLA, ISOFORM B-RELATED-RELATED"/>
    <property type="match status" value="1"/>
</dbReference>
<evidence type="ECO:0000313" key="3">
    <source>
        <dbReference type="EMBL" id="CAF2915605.1"/>
    </source>
</evidence>
<dbReference type="SUPFAM" id="SSF57302">
    <property type="entry name" value="Snake toxin-like"/>
    <property type="match status" value="1"/>
</dbReference>
<dbReference type="GO" id="GO:0032222">
    <property type="term" value="P:regulation of synaptic transmission, cholinergic"/>
    <property type="evidence" value="ECO:0007669"/>
    <property type="project" value="InterPro"/>
</dbReference>
<gene>
    <name evidence="3" type="ORF">LSAA_9299</name>
</gene>
<accession>A0A7R8H781</accession>
<dbReference type="GO" id="GO:0030431">
    <property type="term" value="P:sleep"/>
    <property type="evidence" value="ECO:0007669"/>
    <property type="project" value="InterPro"/>
</dbReference>
<keyword evidence="1" id="KW-0732">Signal</keyword>
<dbReference type="AlphaFoldDB" id="A0A7R8H781"/>
<organism evidence="3 4">
    <name type="scientific">Lepeophtheirus salmonis</name>
    <name type="common">Salmon louse</name>
    <name type="synonym">Caligus salmonis</name>
    <dbReference type="NCBI Taxonomy" id="72036"/>
    <lineage>
        <taxon>Eukaryota</taxon>
        <taxon>Metazoa</taxon>
        <taxon>Ecdysozoa</taxon>
        <taxon>Arthropoda</taxon>
        <taxon>Crustacea</taxon>
        <taxon>Multicrustacea</taxon>
        <taxon>Hexanauplia</taxon>
        <taxon>Copepoda</taxon>
        <taxon>Siphonostomatoida</taxon>
        <taxon>Caligidae</taxon>
        <taxon>Lepeophtheirus</taxon>
    </lineage>
</organism>
<evidence type="ECO:0000313" key="4">
    <source>
        <dbReference type="Proteomes" id="UP000675881"/>
    </source>
</evidence>